<dbReference type="CDD" id="cd05380">
    <property type="entry name" value="CAP_euk"/>
    <property type="match status" value="1"/>
</dbReference>
<dbReference type="SUPFAM" id="SSF55797">
    <property type="entry name" value="PR-1-like"/>
    <property type="match status" value="2"/>
</dbReference>
<protein>
    <submittedName>
        <fullName evidence="2">Uncharacterized protein</fullName>
    </submittedName>
</protein>
<feature type="signal peptide" evidence="1">
    <location>
        <begin position="1"/>
        <end position="25"/>
    </location>
</feature>
<evidence type="ECO:0000313" key="2">
    <source>
        <dbReference type="EMBL" id="KAH7968632.1"/>
    </source>
</evidence>
<sequence length="258" mass="28432">MAIRNARRLLLLALFLSTTSCPADSLPSTCRPEYQKLPGGLVHTACKPPNDNCIFVTTGLSMAEKAEVLKAHNDLRSQVAQGRLPGFPTARNMYRMTQVVDSAGRVKDWFSEYKDFSAAYVDPFHVNPGPVVTHFTQVSIDGYRIPADHRRDNSVVMKNMAIASSVNLLLFTAFVPVTIVGATCRPEYQNLPSGLVHTACKPPNPNCTLIATGLSAVEKVEMLKAHNDLRSQVAQGRLSGFPTATNMYRLQYEFMAAW</sequence>
<dbReference type="VEuPathDB" id="VectorBase:RSAN_052425"/>
<evidence type="ECO:0000313" key="3">
    <source>
        <dbReference type="Proteomes" id="UP000821837"/>
    </source>
</evidence>
<proteinExistence type="predicted"/>
<dbReference type="AlphaFoldDB" id="A0A9D4Q647"/>
<dbReference type="EMBL" id="JABSTV010001248">
    <property type="protein sequence ID" value="KAH7968632.1"/>
    <property type="molecule type" value="Genomic_DNA"/>
</dbReference>
<feature type="chain" id="PRO_5039424637" evidence="1">
    <location>
        <begin position="26"/>
        <end position="258"/>
    </location>
</feature>
<keyword evidence="1" id="KW-0732">Signal</keyword>
<keyword evidence="3" id="KW-1185">Reference proteome</keyword>
<dbReference type="VEuPathDB" id="VectorBase:RSAN_033264"/>
<dbReference type="PROSITE" id="PS51257">
    <property type="entry name" value="PROKAR_LIPOPROTEIN"/>
    <property type="match status" value="1"/>
</dbReference>
<reference evidence="2" key="2">
    <citation type="submission" date="2021-09" db="EMBL/GenBank/DDBJ databases">
        <authorList>
            <person name="Jia N."/>
            <person name="Wang J."/>
            <person name="Shi W."/>
            <person name="Du L."/>
            <person name="Sun Y."/>
            <person name="Zhan W."/>
            <person name="Jiang J."/>
            <person name="Wang Q."/>
            <person name="Zhang B."/>
            <person name="Ji P."/>
            <person name="Sakyi L.B."/>
            <person name="Cui X."/>
            <person name="Yuan T."/>
            <person name="Jiang B."/>
            <person name="Yang W."/>
            <person name="Lam T.T.-Y."/>
            <person name="Chang Q."/>
            <person name="Ding S."/>
            <person name="Wang X."/>
            <person name="Zhu J."/>
            <person name="Ruan X."/>
            <person name="Zhao L."/>
            <person name="Wei J."/>
            <person name="Que T."/>
            <person name="Du C."/>
            <person name="Cheng J."/>
            <person name="Dai P."/>
            <person name="Han X."/>
            <person name="Huang E."/>
            <person name="Gao Y."/>
            <person name="Liu J."/>
            <person name="Shao H."/>
            <person name="Ye R."/>
            <person name="Li L."/>
            <person name="Wei W."/>
            <person name="Wang X."/>
            <person name="Wang C."/>
            <person name="Huo Q."/>
            <person name="Li W."/>
            <person name="Guo W."/>
            <person name="Chen H."/>
            <person name="Chen S."/>
            <person name="Zhou L."/>
            <person name="Zhou L."/>
            <person name="Ni X."/>
            <person name="Tian J."/>
            <person name="Zhou Y."/>
            <person name="Sheng Y."/>
            <person name="Liu T."/>
            <person name="Pan Y."/>
            <person name="Xia L."/>
            <person name="Li J."/>
            <person name="Zhao F."/>
            <person name="Cao W."/>
        </authorList>
    </citation>
    <scope>NUCLEOTIDE SEQUENCE</scope>
    <source>
        <strain evidence="2">Rsan-2018</strain>
        <tissue evidence="2">Larvae</tissue>
    </source>
</reference>
<evidence type="ECO:0000256" key="1">
    <source>
        <dbReference type="SAM" id="SignalP"/>
    </source>
</evidence>
<dbReference type="Proteomes" id="UP000821837">
    <property type="component" value="Unassembled WGS sequence"/>
</dbReference>
<accession>A0A9D4Q647</accession>
<organism evidence="2 3">
    <name type="scientific">Rhipicephalus sanguineus</name>
    <name type="common">Brown dog tick</name>
    <name type="synonym">Ixodes sanguineus</name>
    <dbReference type="NCBI Taxonomy" id="34632"/>
    <lineage>
        <taxon>Eukaryota</taxon>
        <taxon>Metazoa</taxon>
        <taxon>Ecdysozoa</taxon>
        <taxon>Arthropoda</taxon>
        <taxon>Chelicerata</taxon>
        <taxon>Arachnida</taxon>
        <taxon>Acari</taxon>
        <taxon>Parasitiformes</taxon>
        <taxon>Ixodida</taxon>
        <taxon>Ixodoidea</taxon>
        <taxon>Ixodidae</taxon>
        <taxon>Rhipicephalinae</taxon>
        <taxon>Rhipicephalus</taxon>
        <taxon>Rhipicephalus</taxon>
    </lineage>
</organism>
<comment type="caution">
    <text evidence="2">The sequence shown here is derived from an EMBL/GenBank/DDBJ whole genome shotgun (WGS) entry which is preliminary data.</text>
</comment>
<dbReference type="InterPro" id="IPR035940">
    <property type="entry name" value="CAP_sf"/>
</dbReference>
<gene>
    <name evidence="2" type="ORF">HPB52_010461</name>
</gene>
<dbReference type="Gene3D" id="3.40.33.10">
    <property type="entry name" value="CAP"/>
    <property type="match status" value="2"/>
</dbReference>
<name>A0A9D4Q647_RHISA</name>
<reference evidence="2" key="1">
    <citation type="journal article" date="2020" name="Cell">
        <title>Large-Scale Comparative Analyses of Tick Genomes Elucidate Their Genetic Diversity and Vector Capacities.</title>
        <authorList>
            <consortium name="Tick Genome and Microbiome Consortium (TIGMIC)"/>
            <person name="Jia N."/>
            <person name="Wang J."/>
            <person name="Shi W."/>
            <person name="Du L."/>
            <person name="Sun Y."/>
            <person name="Zhan W."/>
            <person name="Jiang J.F."/>
            <person name="Wang Q."/>
            <person name="Zhang B."/>
            <person name="Ji P."/>
            <person name="Bell-Sakyi L."/>
            <person name="Cui X.M."/>
            <person name="Yuan T.T."/>
            <person name="Jiang B.G."/>
            <person name="Yang W.F."/>
            <person name="Lam T.T."/>
            <person name="Chang Q.C."/>
            <person name="Ding S.J."/>
            <person name="Wang X.J."/>
            <person name="Zhu J.G."/>
            <person name="Ruan X.D."/>
            <person name="Zhao L."/>
            <person name="Wei J.T."/>
            <person name="Ye R.Z."/>
            <person name="Que T.C."/>
            <person name="Du C.H."/>
            <person name="Zhou Y.H."/>
            <person name="Cheng J.X."/>
            <person name="Dai P.F."/>
            <person name="Guo W.B."/>
            <person name="Han X.H."/>
            <person name="Huang E.J."/>
            <person name="Li L.F."/>
            <person name="Wei W."/>
            <person name="Gao Y.C."/>
            <person name="Liu J.Z."/>
            <person name="Shao H.Z."/>
            <person name="Wang X."/>
            <person name="Wang C.C."/>
            <person name="Yang T.C."/>
            <person name="Huo Q.B."/>
            <person name="Li W."/>
            <person name="Chen H.Y."/>
            <person name="Chen S.E."/>
            <person name="Zhou L.G."/>
            <person name="Ni X.B."/>
            <person name="Tian J.H."/>
            <person name="Sheng Y."/>
            <person name="Liu T."/>
            <person name="Pan Y.S."/>
            <person name="Xia L.Y."/>
            <person name="Li J."/>
            <person name="Zhao F."/>
            <person name="Cao W.C."/>
        </authorList>
    </citation>
    <scope>NUCLEOTIDE SEQUENCE</scope>
    <source>
        <strain evidence="2">Rsan-2018</strain>
    </source>
</reference>